<evidence type="ECO:0000256" key="1">
    <source>
        <dbReference type="ARBA" id="ARBA00004383"/>
    </source>
</evidence>
<accession>A0A7Y0AFV9</accession>
<dbReference type="GO" id="GO:0031992">
    <property type="term" value="F:energy transducer activity"/>
    <property type="evidence" value="ECO:0007669"/>
    <property type="project" value="TreeGrafter"/>
</dbReference>
<dbReference type="PANTHER" id="PTHR33446">
    <property type="entry name" value="PROTEIN TONB-RELATED"/>
    <property type="match status" value="1"/>
</dbReference>
<keyword evidence="14" id="KW-1185">Reference proteome</keyword>
<evidence type="ECO:0000259" key="12">
    <source>
        <dbReference type="PROSITE" id="PS52015"/>
    </source>
</evidence>
<evidence type="ECO:0000256" key="2">
    <source>
        <dbReference type="ARBA" id="ARBA00006555"/>
    </source>
</evidence>
<dbReference type="Pfam" id="PF03544">
    <property type="entry name" value="TonB_C"/>
    <property type="match status" value="1"/>
</dbReference>
<dbReference type="InterPro" id="IPR037682">
    <property type="entry name" value="TonB_C"/>
</dbReference>
<proteinExistence type="inferred from homology"/>
<dbReference type="Proteomes" id="UP000559626">
    <property type="component" value="Unassembled WGS sequence"/>
</dbReference>
<dbReference type="InterPro" id="IPR051045">
    <property type="entry name" value="TonB-dependent_transducer"/>
</dbReference>
<keyword evidence="5" id="KW-0997">Cell inner membrane</keyword>
<dbReference type="SUPFAM" id="SSF74653">
    <property type="entry name" value="TolA/TonB C-terminal domain"/>
    <property type="match status" value="1"/>
</dbReference>
<evidence type="ECO:0000256" key="11">
    <source>
        <dbReference type="SAM" id="SignalP"/>
    </source>
</evidence>
<dbReference type="InterPro" id="IPR006260">
    <property type="entry name" value="TonB/TolA_C"/>
</dbReference>
<evidence type="ECO:0000256" key="3">
    <source>
        <dbReference type="ARBA" id="ARBA00022448"/>
    </source>
</evidence>
<keyword evidence="11" id="KW-0732">Signal</keyword>
<dbReference type="NCBIfam" id="TIGR01352">
    <property type="entry name" value="tonB_Cterm"/>
    <property type="match status" value="1"/>
</dbReference>
<comment type="similarity">
    <text evidence="2">Belongs to the TonB family.</text>
</comment>
<dbReference type="AlphaFoldDB" id="A0A7Y0AFV9"/>
<feature type="signal peptide" evidence="11">
    <location>
        <begin position="1"/>
        <end position="18"/>
    </location>
</feature>
<name>A0A7Y0AFV9_9BACT</name>
<gene>
    <name evidence="13" type="ORF">HHL22_15455</name>
</gene>
<feature type="chain" id="PRO_5030736699" evidence="11">
    <location>
        <begin position="19"/>
        <end position="169"/>
    </location>
</feature>
<evidence type="ECO:0000256" key="9">
    <source>
        <dbReference type="ARBA" id="ARBA00023136"/>
    </source>
</evidence>
<feature type="domain" description="TonB C-terminal" evidence="12">
    <location>
        <begin position="57"/>
        <end position="153"/>
    </location>
</feature>
<evidence type="ECO:0000256" key="5">
    <source>
        <dbReference type="ARBA" id="ARBA00022519"/>
    </source>
</evidence>
<dbReference type="EMBL" id="JABBGH010000002">
    <property type="protein sequence ID" value="NML66604.1"/>
    <property type="molecule type" value="Genomic_DNA"/>
</dbReference>
<evidence type="ECO:0000256" key="7">
    <source>
        <dbReference type="ARBA" id="ARBA00022927"/>
    </source>
</evidence>
<dbReference type="GO" id="GO:0098797">
    <property type="term" value="C:plasma membrane protein complex"/>
    <property type="evidence" value="ECO:0007669"/>
    <property type="project" value="TreeGrafter"/>
</dbReference>
<dbReference type="PROSITE" id="PS52015">
    <property type="entry name" value="TONB_CTD"/>
    <property type="match status" value="1"/>
</dbReference>
<evidence type="ECO:0000256" key="4">
    <source>
        <dbReference type="ARBA" id="ARBA00022475"/>
    </source>
</evidence>
<keyword evidence="9" id="KW-0472">Membrane</keyword>
<evidence type="ECO:0000256" key="10">
    <source>
        <dbReference type="SAM" id="MobiDB-lite"/>
    </source>
</evidence>
<sequence length="169" mass="17589">MRAVILAFVLTTPLGVLAQTKPAPAAKAPITLAPGAMQLQAGGGAANRPDHAPEYPGGEEAMGEYFSQHVQVPAKAKQARVTGDVVVQATVDTSGKLINPQVAKGLTPECNAEALRVVQAMPAWQPATRRGVPVAILVQVPVPFDNAGVTKFETDRKVPRSAKDAPGLN</sequence>
<evidence type="ECO:0000256" key="8">
    <source>
        <dbReference type="ARBA" id="ARBA00022989"/>
    </source>
</evidence>
<keyword evidence="4" id="KW-1003">Cell membrane</keyword>
<evidence type="ECO:0000256" key="6">
    <source>
        <dbReference type="ARBA" id="ARBA00022692"/>
    </source>
</evidence>
<feature type="region of interest" description="Disordered" evidence="10">
    <location>
        <begin position="40"/>
        <end position="60"/>
    </location>
</feature>
<keyword evidence="8" id="KW-1133">Transmembrane helix</keyword>
<keyword evidence="7" id="KW-0653">Protein transport</keyword>
<evidence type="ECO:0000313" key="13">
    <source>
        <dbReference type="EMBL" id="NML66604.1"/>
    </source>
</evidence>
<dbReference type="PANTHER" id="PTHR33446:SF2">
    <property type="entry name" value="PROTEIN TONB"/>
    <property type="match status" value="1"/>
</dbReference>
<dbReference type="GO" id="GO:0015031">
    <property type="term" value="P:protein transport"/>
    <property type="evidence" value="ECO:0007669"/>
    <property type="project" value="UniProtKB-KW"/>
</dbReference>
<keyword evidence="6" id="KW-0812">Transmembrane</keyword>
<dbReference type="GO" id="GO:0055085">
    <property type="term" value="P:transmembrane transport"/>
    <property type="evidence" value="ECO:0007669"/>
    <property type="project" value="InterPro"/>
</dbReference>
<dbReference type="Gene3D" id="3.30.1150.10">
    <property type="match status" value="1"/>
</dbReference>
<dbReference type="RefSeq" id="WP_169532237.1">
    <property type="nucleotide sequence ID" value="NZ_JABBGH010000002.1"/>
</dbReference>
<keyword evidence="3" id="KW-0813">Transport</keyword>
<evidence type="ECO:0000313" key="14">
    <source>
        <dbReference type="Proteomes" id="UP000559626"/>
    </source>
</evidence>
<comment type="caution">
    <text evidence="13">The sequence shown here is derived from an EMBL/GenBank/DDBJ whole genome shotgun (WGS) entry which is preliminary data.</text>
</comment>
<comment type="subcellular location">
    <subcellularLocation>
        <location evidence="1">Cell inner membrane</location>
        <topology evidence="1">Single-pass membrane protein</topology>
        <orientation evidence="1">Periplasmic side</orientation>
    </subcellularLocation>
</comment>
<reference evidence="13 14" key="1">
    <citation type="submission" date="2020-04" db="EMBL/GenBank/DDBJ databases">
        <title>Hymenobacter polaris sp. nov., isolated from Arctic soil.</title>
        <authorList>
            <person name="Dahal R.H."/>
        </authorList>
    </citation>
    <scope>NUCLEOTIDE SEQUENCE [LARGE SCALE GENOMIC DNA]</scope>
    <source>
        <strain evidence="13 14">RP-2-7</strain>
    </source>
</reference>
<organism evidence="13 14">
    <name type="scientific">Hymenobacter polaris</name>
    <dbReference type="NCBI Taxonomy" id="2682546"/>
    <lineage>
        <taxon>Bacteria</taxon>
        <taxon>Pseudomonadati</taxon>
        <taxon>Bacteroidota</taxon>
        <taxon>Cytophagia</taxon>
        <taxon>Cytophagales</taxon>
        <taxon>Hymenobacteraceae</taxon>
        <taxon>Hymenobacter</taxon>
    </lineage>
</organism>
<protein>
    <submittedName>
        <fullName evidence="13">Energy transducer TonB</fullName>
    </submittedName>
</protein>